<dbReference type="EMBL" id="VBOY01000084">
    <property type="protein sequence ID" value="TMQ64521.1"/>
    <property type="molecule type" value="Genomic_DNA"/>
</dbReference>
<evidence type="ECO:0000313" key="1">
    <source>
        <dbReference type="EMBL" id="TMQ64521.1"/>
    </source>
</evidence>
<dbReference type="SUPFAM" id="SSF56925">
    <property type="entry name" value="OMPA-like"/>
    <property type="match status" value="1"/>
</dbReference>
<dbReference type="InterPro" id="IPR011250">
    <property type="entry name" value="OMP/PagP_B-barrel"/>
</dbReference>
<organism evidence="1 2">
    <name type="scientific">Eiseniibacteriota bacterium</name>
    <dbReference type="NCBI Taxonomy" id="2212470"/>
    <lineage>
        <taxon>Bacteria</taxon>
        <taxon>Candidatus Eiseniibacteriota</taxon>
    </lineage>
</organism>
<evidence type="ECO:0008006" key="3">
    <source>
        <dbReference type="Google" id="ProtNLM"/>
    </source>
</evidence>
<accession>A0A538TLM2</accession>
<dbReference type="Proteomes" id="UP000316609">
    <property type="component" value="Unassembled WGS sequence"/>
</dbReference>
<comment type="caution">
    <text evidence="1">The sequence shown here is derived from an EMBL/GenBank/DDBJ whole genome shotgun (WGS) entry which is preliminary data.</text>
</comment>
<gene>
    <name evidence="1" type="ORF">E6K78_09015</name>
</gene>
<sequence>MPSIGITQTPDGGDNKMMLGLALRNGLLPRTQAEIQVGYRSEDRTIAGETFAMKTVPVTLSLWASPVPMLYAGGGVGAYLQAIEYDNKVYPASNDTQFGAHLGGGLRFSPAPIVGVDLQGRYVFLKEKSTELASGKFDPSFWALSAGLVIGF</sequence>
<dbReference type="Gene3D" id="2.40.160.20">
    <property type="match status" value="1"/>
</dbReference>
<name>A0A538TLM2_UNCEI</name>
<reference evidence="1 2" key="1">
    <citation type="journal article" date="2019" name="Nat. Microbiol.">
        <title>Mediterranean grassland soil C-N compound turnover is dependent on rainfall and depth, and is mediated by genomically divergent microorganisms.</title>
        <authorList>
            <person name="Diamond S."/>
            <person name="Andeer P.F."/>
            <person name="Li Z."/>
            <person name="Crits-Christoph A."/>
            <person name="Burstein D."/>
            <person name="Anantharaman K."/>
            <person name="Lane K.R."/>
            <person name="Thomas B.C."/>
            <person name="Pan C."/>
            <person name="Northen T.R."/>
            <person name="Banfield J.F."/>
        </authorList>
    </citation>
    <scope>NUCLEOTIDE SEQUENCE [LARGE SCALE GENOMIC DNA]</scope>
    <source>
        <strain evidence="1">WS_8</strain>
    </source>
</reference>
<protein>
    <recommendedName>
        <fullName evidence="3">Porin family protein</fullName>
    </recommendedName>
</protein>
<evidence type="ECO:0000313" key="2">
    <source>
        <dbReference type="Proteomes" id="UP000316609"/>
    </source>
</evidence>
<dbReference type="AlphaFoldDB" id="A0A538TLM2"/>
<proteinExistence type="predicted"/>